<accession>A0A9Q0D3T8</accession>
<dbReference type="Pfam" id="PF05347">
    <property type="entry name" value="Complex1_LYR"/>
    <property type="match status" value="1"/>
</dbReference>
<organism evidence="3 4">
    <name type="scientific">Muraenolepis orangiensis</name>
    <name type="common">Patagonian moray cod</name>
    <dbReference type="NCBI Taxonomy" id="630683"/>
    <lineage>
        <taxon>Eukaryota</taxon>
        <taxon>Metazoa</taxon>
        <taxon>Chordata</taxon>
        <taxon>Craniata</taxon>
        <taxon>Vertebrata</taxon>
        <taxon>Euteleostomi</taxon>
        <taxon>Actinopterygii</taxon>
        <taxon>Neopterygii</taxon>
        <taxon>Teleostei</taxon>
        <taxon>Neoteleostei</taxon>
        <taxon>Acanthomorphata</taxon>
        <taxon>Zeiogadaria</taxon>
        <taxon>Gadariae</taxon>
        <taxon>Gadiformes</taxon>
        <taxon>Muraenolepidoidei</taxon>
        <taxon>Muraenolepididae</taxon>
        <taxon>Muraenolepis</taxon>
    </lineage>
</organism>
<dbReference type="AlphaFoldDB" id="A0A9Q0D3T8"/>
<comment type="similarity">
    <text evidence="1">Belongs to the complex I LYR family.</text>
</comment>
<dbReference type="PANTHER" id="PTHR13166">
    <property type="entry name" value="PROTEIN C6ORF149"/>
    <property type="match status" value="1"/>
</dbReference>
<evidence type="ECO:0000256" key="1">
    <source>
        <dbReference type="ARBA" id="ARBA00009508"/>
    </source>
</evidence>
<dbReference type="Proteomes" id="UP001148018">
    <property type="component" value="Unassembled WGS sequence"/>
</dbReference>
<dbReference type="InterPro" id="IPR051522">
    <property type="entry name" value="ISC_assembly_LYR"/>
</dbReference>
<dbReference type="PANTHER" id="PTHR13166:SF7">
    <property type="entry name" value="LYR MOTIF-CONTAINING PROTEIN 4"/>
    <property type="match status" value="1"/>
</dbReference>
<dbReference type="InterPro" id="IPR008011">
    <property type="entry name" value="Complex1_LYR_dom"/>
</dbReference>
<protein>
    <recommendedName>
        <fullName evidence="2">Complex 1 LYR protein domain-containing protein</fullName>
    </recommendedName>
</protein>
<dbReference type="GO" id="GO:0005739">
    <property type="term" value="C:mitochondrion"/>
    <property type="evidence" value="ECO:0007669"/>
    <property type="project" value="TreeGrafter"/>
</dbReference>
<dbReference type="GO" id="GO:1990221">
    <property type="term" value="C:L-cysteine desulfurase complex"/>
    <property type="evidence" value="ECO:0007669"/>
    <property type="project" value="TreeGrafter"/>
</dbReference>
<proteinExistence type="inferred from homology"/>
<sequence length="89" mass="10342">MASSSRAQVIALFRGLIRESKKFPSYNFRNYALRRIKDGFREHRHVDNQKEMDQLLSGARESLALIRRQVSVGQMYSTQKTIVEQLGAR</sequence>
<dbReference type="GO" id="GO:0016226">
    <property type="term" value="P:iron-sulfur cluster assembly"/>
    <property type="evidence" value="ECO:0007669"/>
    <property type="project" value="InterPro"/>
</dbReference>
<evidence type="ECO:0000313" key="4">
    <source>
        <dbReference type="Proteomes" id="UP001148018"/>
    </source>
</evidence>
<gene>
    <name evidence="3" type="ORF">NHX12_034371</name>
</gene>
<dbReference type="EMBL" id="JANIIK010007734">
    <property type="protein sequence ID" value="KAJ3580575.1"/>
    <property type="molecule type" value="Genomic_DNA"/>
</dbReference>
<evidence type="ECO:0000259" key="2">
    <source>
        <dbReference type="Pfam" id="PF05347"/>
    </source>
</evidence>
<feature type="domain" description="Complex 1 LYR protein" evidence="2">
    <location>
        <begin position="7"/>
        <end position="64"/>
    </location>
</feature>
<comment type="caution">
    <text evidence="3">The sequence shown here is derived from an EMBL/GenBank/DDBJ whole genome shotgun (WGS) entry which is preliminary data.</text>
</comment>
<reference evidence="3" key="1">
    <citation type="submission" date="2022-07" db="EMBL/GenBank/DDBJ databases">
        <title>Chromosome-level genome of Muraenolepis orangiensis.</title>
        <authorList>
            <person name="Kim J."/>
        </authorList>
    </citation>
    <scope>NUCLEOTIDE SEQUENCE</scope>
    <source>
        <strain evidence="3">KU_S4_2022</strain>
        <tissue evidence="3">Muscle</tissue>
    </source>
</reference>
<evidence type="ECO:0000313" key="3">
    <source>
        <dbReference type="EMBL" id="KAJ3580576.1"/>
    </source>
</evidence>
<dbReference type="InterPro" id="IPR045297">
    <property type="entry name" value="Complex1_LYR_LYRM4"/>
</dbReference>
<keyword evidence="4" id="KW-1185">Reference proteome</keyword>
<name>A0A9Q0D3T8_9TELE</name>
<dbReference type="OrthoDB" id="275715at2759"/>
<dbReference type="CDD" id="cd20264">
    <property type="entry name" value="Complex1_LYR_LYRM4"/>
    <property type="match status" value="1"/>
</dbReference>
<dbReference type="EMBL" id="JANIIK010007734">
    <property type="protein sequence ID" value="KAJ3580576.1"/>
    <property type="molecule type" value="Genomic_DNA"/>
</dbReference>